<dbReference type="EMBL" id="CM004476">
    <property type="protein sequence ID" value="OCT76069.1"/>
    <property type="molecule type" value="Genomic_DNA"/>
</dbReference>
<evidence type="ECO:0000313" key="2">
    <source>
        <dbReference type="Proteomes" id="UP000694892"/>
    </source>
</evidence>
<name>A0A974HFK6_XENLA</name>
<accession>A0A974HFK6</accession>
<reference evidence="2" key="1">
    <citation type="journal article" date="2016" name="Nature">
        <title>Genome evolution in the allotetraploid frog Xenopus laevis.</title>
        <authorList>
            <person name="Session A.M."/>
            <person name="Uno Y."/>
            <person name="Kwon T."/>
            <person name="Chapman J.A."/>
            <person name="Toyoda A."/>
            <person name="Takahashi S."/>
            <person name="Fukui A."/>
            <person name="Hikosaka A."/>
            <person name="Suzuki A."/>
            <person name="Kondo M."/>
            <person name="van Heeringen S.J."/>
            <person name="Quigley I."/>
            <person name="Heinz S."/>
            <person name="Ogino H."/>
            <person name="Ochi H."/>
            <person name="Hellsten U."/>
            <person name="Lyons J.B."/>
            <person name="Simakov O."/>
            <person name="Putnam N."/>
            <person name="Stites J."/>
            <person name="Kuroki Y."/>
            <person name="Tanaka T."/>
            <person name="Michiue T."/>
            <person name="Watanabe M."/>
            <person name="Bogdanovic O."/>
            <person name="Lister R."/>
            <person name="Georgiou G."/>
            <person name="Paranjpe S.S."/>
            <person name="van Kruijsbergen I."/>
            <person name="Shu S."/>
            <person name="Carlson J."/>
            <person name="Kinoshita T."/>
            <person name="Ohta Y."/>
            <person name="Mawaribuchi S."/>
            <person name="Jenkins J."/>
            <person name="Grimwood J."/>
            <person name="Schmutz J."/>
            <person name="Mitros T."/>
            <person name="Mozaffari S.V."/>
            <person name="Suzuki Y."/>
            <person name="Haramoto Y."/>
            <person name="Yamamoto T.S."/>
            <person name="Takagi C."/>
            <person name="Heald R."/>
            <person name="Miller K."/>
            <person name="Haudenschild C."/>
            <person name="Kitzman J."/>
            <person name="Nakayama T."/>
            <person name="Izutsu Y."/>
            <person name="Robert J."/>
            <person name="Fortriede J."/>
            <person name="Burns K."/>
            <person name="Lotay V."/>
            <person name="Karimi K."/>
            <person name="Yasuoka Y."/>
            <person name="Dichmann D.S."/>
            <person name="Flajnik M.F."/>
            <person name="Houston D.W."/>
            <person name="Shendure J."/>
            <person name="DuPasquier L."/>
            <person name="Vize P.D."/>
            <person name="Zorn A.M."/>
            <person name="Ito M."/>
            <person name="Marcotte E.M."/>
            <person name="Wallingford J.B."/>
            <person name="Ito Y."/>
            <person name="Asashima M."/>
            <person name="Ueno N."/>
            <person name="Matsuda Y."/>
            <person name="Veenstra G.J."/>
            <person name="Fujiyama A."/>
            <person name="Harland R.M."/>
            <person name="Taira M."/>
            <person name="Rokhsar D.S."/>
        </authorList>
    </citation>
    <scope>NUCLEOTIDE SEQUENCE [LARGE SCALE GENOMIC DNA]</scope>
    <source>
        <strain evidence="2">J</strain>
    </source>
</reference>
<dbReference type="Proteomes" id="UP000694892">
    <property type="component" value="Chromosome 6L"/>
</dbReference>
<organism evidence="1 2">
    <name type="scientific">Xenopus laevis</name>
    <name type="common">African clawed frog</name>
    <dbReference type="NCBI Taxonomy" id="8355"/>
    <lineage>
        <taxon>Eukaryota</taxon>
        <taxon>Metazoa</taxon>
        <taxon>Chordata</taxon>
        <taxon>Craniata</taxon>
        <taxon>Vertebrata</taxon>
        <taxon>Euteleostomi</taxon>
        <taxon>Amphibia</taxon>
        <taxon>Batrachia</taxon>
        <taxon>Anura</taxon>
        <taxon>Pipoidea</taxon>
        <taxon>Pipidae</taxon>
        <taxon>Xenopodinae</taxon>
        <taxon>Xenopus</taxon>
        <taxon>Xenopus</taxon>
    </lineage>
</organism>
<sequence>MSVLLYALCTLSIYCIYYVTCPPWRYGSLKALTNKCIHIDILGKQLAIVYQYKIHMGYPFAHAPKSLLQKEHEGSKGACAIMRDNGDTTRGSGGVEC</sequence>
<gene>
    <name evidence="1" type="ORF">XELAEV_18031257mg</name>
</gene>
<evidence type="ECO:0000313" key="1">
    <source>
        <dbReference type="EMBL" id="OCT76069.1"/>
    </source>
</evidence>
<protein>
    <submittedName>
        <fullName evidence="1">Uncharacterized protein</fullName>
    </submittedName>
</protein>
<dbReference type="AlphaFoldDB" id="A0A974HFK6"/>
<proteinExistence type="predicted"/>